<keyword evidence="3" id="KW-1185">Reference proteome</keyword>
<reference evidence="2" key="2">
    <citation type="submission" date="2021-12" db="EMBL/GenBank/DDBJ databases">
        <title>Resequencing data analysis of finger millet.</title>
        <authorList>
            <person name="Hatakeyama M."/>
            <person name="Aluri S."/>
            <person name="Balachadran M.T."/>
            <person name="Sivarajan S.R."/>
            <person name="Poveda L."/>
            <person name="Shimizu-Inatsugi R."/>
            <person name="Schlapbach R."/>
            <person name="Sreeman S.M."/>
            <person name="Shimizu K.K."/>
        </authorList>
    </citation>
    <scope>NUCLEOTIDE SEQUENCE</scope>
</reference>
<dbReference type="PANTHER" id="PTHR47988">
    <property type="entry name" value="SOMATIC EMBRYOGENESIS RECEPTOR KINASE 1"/>
    <property type="match status" value="1"/>
</dbReference>
<gene>
    <name evidence="2" type="primary">gb14364</name>
    <name evidence="2" type="ORF">PR202_gb14364</name>
</gene>
<dbReference type="SUPFAM" id="SSF52058">
    <property type="entry name" value="L domain-like"/>
    <property type="match status" value="1"/>
</dbReference>
<dbReference type="AlphaFoldDB" id="A0AAV5EV60"/>
<name>A0AAV5EV60_ELECO</name>
<comment type="caution">
    <text evidence="2">The sequence shown here is derived from an EMBL/GenBank/DDBJ whole genome shotgun (WGS) entry which is preliminary data.</text>
</comment>
<reference evidence="2" key="1">
    <citation type="journal article" date="2018" name="DNA Res.">
        <title>Multiple hybrid de novo genome assembly of finger millet, an orphan allotetraploid crop.</title>
        <authorList>
            <person name="Hatakeyama M."/>
            <person name="Aluri S."/>
            <person name="Balachadran M.T."/>
            <person name="Sivarajan S.R."/>
            <person name="Patrignani A."/>
            <person name="Gruter S."/>
            <person name="Poveda L."/>
            <person name="Shimizu-Inatsugi R."/>
            <person name="Baeten J."/>
            <person name="Francoijs K.J."/>
            <person name="Nataraja K.N."/>
            <person name="Reddy Y.A.N."/>
            <person name="Phadnis S."/>
            <person name="Ravikumar R.L."/>
            <person name="Schlapbach R."/>
            <person name="Sreeman S.M."/>
            <person name="Shimizu K.K."/>
        </authorList>
    </citation>
    <scope>NUCLEOTIDE SEQUENCE</scope>
</reference>
<proteinExistence type="predicted"/>
<dbReference type="Gene3D" id="3.80.10.10">
    <property type="entry name" value="Ribonuclease Inhibitor"/>
    <property type="match status" value="1"/>
</dbReference>
<evidence type="ECO:0000313" key="2">
    <source>
        <dbReference type="EMBL" id="GJN26436.1"/>
    </source>
</evidence>
<sequence>MAVQLEALLEFKKGIASGETRKACYYPTGPSGKAAASLVVSRGTATGNTPTATSPSIMMQGTWFEGALSPFLGNISTLKVLYLTWNRFVGGIPPQFGRLGELQQLLLYANNFDGTIPPEVGQILDLGRQHVPRRHPPPPLQLLSVAGALDRTQQPHRHDSRLQWQSVQSEDLPGLLKQPPGMVRFGSSRFMKLFRTQAWDSGLLCALPLVSGAPSPPLSVRPGESERT</sequence>
<evidence type="ECO:0000256" key="1">
    <source>
        <dbReference type="ARBA" id="ARBA00022729"/>
    </source>
</evidence>
<organism evidence="2 3">
    <name type="scientific">Eleusine coracana subsp. coracana</name>
    <dbReference type="NCBI Taxonomy" id="191504"/>
    <lineage>
        <taxon>Eukaryota</taxon>
        <taxon>Viridiplantae</taxon>
        <taxon>Streptophyta</taxon>
        <taxon>Embryophyta</taxon>
        <taxon>Tracheophyta</taxon>
        <taxon>Spermatophyta</taxon>
        <taxon>Magnoliopsida</taxon>
        <taxon>Liliopsida</taxon>
        <taxon>Poales</taxon>
        <taxon>Poaceae</taxon>
        <taxon>PACMAD clade</taxon>
        <taxon>Chloridoideae</taxon>
        <taxon>Cynodonteae</taxon>
        <taxon>Eleusininae</taxon>
        <taxon>Eleusine</taxon>
    </lineage>
</organism>
<dbReference type="InterPro" id="IPR001611">
    <property type="entry name" value="Leu-rich_rpt"/>
</dbReference>
<accession>A0AAV5EV60</accession>
<evidence type="ECO:0000313" key="3">
    <source>
        <dbReference type="Proteomes" id="UP001054889"/>
    </source>
</evidence>
<dbReference type="Pfam" id="PF00560">
    <property type="entry name" value="LRR_1"/>
    <property type="match status" value="1"/>
</dbReference>
<keyword evidence="1" id="KW-0732">Signal</keyword>
<dbReference type="InterPro" id="IPR032675">
    <property type="entry name" value="LRR_dom_sf"/>
</dbReference>
<protein>
    <submittedName>
        <fullName evidence="2">Uncharacterized protein</fullName>
    </submittedName>
</protein>
<dbReference type="Proteomes" id="UP001054889">
    <property type="component" value="Unassembled WGS sequence"/>
</dbReference>
<dbReference type="EMBL" id="BQKI01000079">
    <property type="protein sequence ID" value="GJN26436.1"/>
    <property type="molecule type" value="Genomic_DNA"/>
</dbReference>